<reference evidence="1 2" key="1">
    <citation type="submission" date="2018-09" db="EMBL/GenBank/DDBJ databases">
        <title>Genomic investigation of the strawberry pathogen Phytophthora fragariae indicates pathogenicity is determined by transcriptional variation in three key races.</title>
        <authorList>
            <person name="Adams T.M."/>
            <person name="Armitage A.D."/>
            <person name="Sobczyk M.K."/>
            <person name="Bates H.J."/>
            <person name="Dunwell J.M."/>
            <person name="Nellist C.F."/>
            <person name="Harrison R.J."/>
        </authorList>
    </citation>
    <scope>NUCLEOTIDE SEQUENCE [LARGE SCALE GENOMIC DNA]</scope>
    <source>
        <strain evidence="1 2">NOV-77</strain>
    </source>
</reference>
<name>A0A6G0RSK3_9STRA</name>
<dbReference type="AlphaFoldDB" id="A0A6G0RSK3"/>
<proteinExistence type="predicted"/>
<protein>
    <submittedName>
        <fullName evidence="1">Uncharacterized protein</fullName>
    </submittedName>
</protein>
<organism evidence="1 2">
    <name type="scientific">Phytophthora fragariae</name>
    <dbReference type="NCBI Taxonomy" id="53985"/>
    <lineage>
        <taxon>Eukaryota</taxon>
        <taxon>Sar</taxon>
        <taxon>Stramenopiles</taxon>
        <taxon>Oomycota</taxon>
        <taxon>Peronosporomycetes</taxon>
        <taxon>Peronosporales</taxon>
        <taxon>Peronosporaceae</taxon>
        <taxon>Phytophthora</taxon>
    </lineage>
</organism>
<gene>
    <name evidence="1" type="ORF">PF008_g11360</name>
</gene>
<evidence type="ECO:0000313" key="2">
    <source>
        <dbReference type="Proteomes" id="UP000486351"/>
    </source>
</evidence>
<sequence length="55" mass="6007">MAGASTFMKTLRRAMSLLLWGLQSYFVGTLSTRGCSTRLSTIVFTATSCTRRLGV</sequence>
<accession>A0A6G0RSK3</accession>
<dbReference type="EMBL" id="QXFY01000605">
    <property type="protein sequence ID" value="KAE9339879.1"/>
    <property type="molecule type" value="Genomic_DNA"/>
</dbReference>
<evidence type="ECO:0000313" key="1">
    <source>
        <dbReference type="EMBL" id="KAE9339879.1"/>
    </source>
</evidence>
<comment type="caution">
    <text evidence="1">The sequence shown here is derived from an EMBL/GenBank/DDBJ whole genome shotgun (WGS) entry which is preliminary data.</text>
</comment>
<dbReference type="Proteomes" id="UP000486351">
    <property type="component" value="Unassembled WGS sequence"/>
</dbReference>